<dbReference type="GO" id="GO:0055085">
    <property type="term" value="P:transmembrane transport"/>
    <property type="evidence" value="ECO:0007669"/>
    <property type="project" value="InterPro"/>
</dbReference>
<dbReference type="InterPro" id="IPR035906">
    <property type="entry name" value="MetI-like_sf"/>
</dbReference>
<evidence type="ECO:0000256" key="5">
    <source>
        <dbReference type="ARBA" id="ARBA00022989"/>
    </source>
</evidence>
<feature type="transmembrane region" description="Helical" evidence="7">
    <location>
        <begin position="263"/>
        <end position="283"/>
    </location>
</feature>
<feature type="domain" description="ABC transmembrane type-1" evidence="8">
    <location>
        <begin position="68"/>
        <end position="284"/>
    </location>
</feature>
<name>I0I2R7_CALAS</name>
<sequence>MANWRRRITPYLFISPFFIGYTIFFLYPVLHAIYLSFFQQVGIGSEPKFVGLNNYFNLLTDSTFLKALLNTTYYAAGSIFLIAPLALVLALVLITRNLYGREFFRLFFFSPNITAGVVVGIIFTLVFSAEYGLLNNYILKPFGLPAIRWLQDPAWVMPAIIILGIWRFTGINALYFMAGLQNIPAEIREAASIDGANRWQVFRFVTLPLLRPITIFVLTFAIIGSYNLFAEPSILVGVQGGPNNAGLFMTMYLYLNGFRFMKFSYAATIGVALAVIVLLLTLIQLRLLGVFRED</sequence>
<dbReference type="InterPro" id="IPR051393">
    <property type="entry name" value="ABC_transporter_permease"/>
</dbReference>
<evidence type="ECO:0000256" key="4">
    <source>
        <dbReference type="ARBA" id="ARBA00022692"/>
    </source>
</evidence>
<dbReference type="RefSeq" id="WP_014432793.1">
    <property type="nucleotide sequence ID" value="NC_017079.1"/>
</dbReference>
<evidence type="ECO:0000256" key="6">
    <source>
        <dbReference type="ARBA" id="ARBA00023136"/>
    </source>
</evidence>
<reference evidence="9 10" key="1">
    <citation type="submission" date="2012-02" db="EMBL/GenBank/DDBJ databases">
        <title>Complete genome sequence of Caldilinea aerophila DSM 14535 (= NBRC 102666).</title>
        <authorList>
            <person name="Oguchi A."/>
            <person name="Hosoyama A."/>
            <person name="Sekine M."/>
            <person name="Fukai R."/>
            <person name="Kato Y."/>
            <person name="Nakamura S."/>
            <person name="Hanada S."/>
            <person name="Yamazaki S."/>
            <person name="Fujita N."/>
        </authorList>
    </citation>
    <scope>NUCLEOTIDE SEQUENCE [LARGE SCALE GENOMIC DNA]</scope>
    <source>
        <strain evidence="10">DSM 14535 / JCM 11387 / NBRC 104270 / STL-6-O1</strain>
    </source>
</reference>
<comment type="similarity">
    <text evidence="7">Belongs to the binding-protein-dependent transport system permease family.</text>
</comment>
<gene>
    <name evidence="9" type="primary">araP</name>
    <name evidence="9" type="ordered locus">CLDAP_15150</name>
</gene>
<feature type="transmembrane region" description="Helical" evidence="7">
    <location>
        <begin position="201"/>
        <end position="223"/>
    </location>
</feature>
<dbReference type="Gene3D" id="1.10.3720.10">
    <property type="entry name" value="MetI-like"/>
    <property type="match status" value="1"/>
</dbReference>
<dbReference type="Pfam" id="PF00528">
    <property type="entry name" value="BPD_transp_1"/>
    <property type="match status" value="1"/>
</dbReference>
<dbReference type="PANTHER" id="PTHR30193:SF37">
    <property type="entry name" value="INNER MEMBRANE ABC TRANSPORTER PERMEASE PROTEIN YCJO"/>
    <property type="match status" value="1"/>
</dbReference>
<keyword evidence="10" id="KW-1185">Reference proteome</keyword>
<dbReference type="eggNOG" id="COG1175">
    <property type="taxonomic scope" value="Bacteria"/>
</dbReference>
<dbReference type="PROSITE" id="PS50928">
    <property type="entry name" value="ABC_TM1"/>
    <property type="match status" value="1"/>
</dbReference>
<evidence type="ECO:0000259" key="8">
    <source>
        <dbReference type="PROSITE" id="PS50928"/>
    </source>
</evidence>
<keyword evidence="6 7" id="KW-0472">Membrane</keyword>
<dbReference type="Proteomes" id="UP000007880">
    <property type="component" value="Chromosome"/>
</dbReference>
<evidence type="ECO:0000256" key="3">
    <source>
        <dbReference type="ARBA" id="ARBA00022475"/>
    </source>
</evidence>
<accession>I0I2R7</accession>
<evidence type="ECO:0000313" key="10">
    <source>
        <dbReference type="Proteomes" id="UP000007880"/>
    </source>
</evidence>
<dbReference type="CDD" id="cd06261">
    <property type="entry name" value="TM_PBP2"/>
    <property type="match status" value="1"/>
</dbReference>
<dbReference type="HOGENOM" id="CLU_016047_0_2_0"/>
<feature type="transmembrane region" description="Helical" evidence="7">
    <location>
        <begin position="154"/>
        <end position="180"/>
    </location>
</feature>
<evidence type="ECO:0000256" key="1">
    <source>
        <dbReference type="ARBA" id="ARBA00004651"/>
    </source>
</evidence>
<dbReference type="STRING" id="926550.CLDAP_15150"/>
<dbReference type="OrthoDB" id="3210259at2"/>
<evidence type="ECO:0000313" key="9">
    <source>
        <dbReference type="EMBL" id="BAL99554.1"/>
    </source>
</evidence>
<protein>
    <submittedName>
        <fullName evidence="9">L-arabinose ABC transporter permease protein</fullName>
    </submittedName>
</protein>
<evidence type="ECO:0000256" key="2">
    <source>
        <dbReference type="ARBA" id="ARBA00022448"/>
    </source>
</evidence>
<keyword evidence="2 7" id="KW-0813">Transport</keyword>
<organism evidence="9 10">
    <name type="scientific">Caldilinea aerophila (strain DSM 14535 / JCM 11387 / NBRC 104270 / STL-6-O1)</name>
    <dbReference type="NCBI Taxonomy" id="926550"/>
    <lineage>
        <taxon>Bacteria</taxon>
        <taxon>Bacillati</taxon>
        <taxon>Chloroflexota</taxon>
        <taxon>Caldilineae</taxon>
        <taxon>Caldilineales</taxon>
        <taxon>Caldilineaceae</taxon>
        <taxon>Caldilinea</taxon>
    </lineage>
</organism>
<evidence type="ECO:0000256" key="7">
    <source>
        <dbReference type="RuleBase" id="RU363032"/>
    </source>
</evidence>
<dbReference type="KEGG" id="cap:CLDAP_15150"/>
<dbReference type="GO" id="GO:0005886">
    <property type="term" value="C:plasma membrane"/>
    <property type="evidence" value="ECO:0007669"/>
    <property type="project" value="UniProtKB-SubCell"/>
</dbReference>
<dbReference type="EMBL" id="AP012337">
    <property type="protein sequence ID" value="BAL99554.1"/>
    <property type="molecule type" value="Genomic_DNA"/>
</dbReference>
<dbReference type="InterPro" id="IPR000515">
    <property type="entry name" value="MetI-like"/>
</dbReference>
<feature type="transmembrane region" description="Helical" evidence="7">
    <location>
        <begin position="106"/>
        <end position="134"/>
    </location>
</feature>
<keyword evidence="3" id="KW-1003">Cell membrane</keyword>
<dbReference type="SUPFAM" id="SSF161098">
    <property type="entry name" value="MetI-like"/>
    <property type="match status" value="1"/>
</dbReference>
<comment type="subcellular location">
    <subcellularLocation>
        <location evidence="1 7">Cell membrane</location>
        <topology evidence="1 7">Multi-pass membrane protein</topology>
    </subcellularLocation>
</comment>
<feature type="transmembrane region" description="Helical" evidence="7">
    <location>
        <begin position="12"/>
        <end position="37"/>
    </location>
</feature>
<feature type="transmembrane region" description="Helical" evidence="7">
    <location>
        <begin position="73"/>
        <end position="94"/>
    </location>
</feature>
<dbReference type="AlphaFoldDB" id="I0I2R7"/>
<keyword evidence="4 7" id="KW-0812">Transmembrane</keyword>
<proteinExistence type="inferred from homology"/>
<dbReference type="PANTHER" id="PTHR30193">
    <property type="entry name" value="ABC TRANSPORTER PERMEASE PROTEIN"/>
    <property type="match status" value="1"/>
</dbReference>
<keyword evidence="5 7" id="KW-1133">Transmembrane helix</keyword>